<dbReference type="PROSITE" id="PS01186">
    <property type="entry name" value="EGF_2"/>
    <property type="match status" value="1"/>
</dbReference>
<dbReference type="SMART" id="SM00050">
    <property type="entry name" value="DISIN"/>
    <property type="match status" value="1"/>
</dbReference>
<dbReference type="CDD" id="cd04269">
    <property type="entry name" value="ZnMc_adamalysin_II_like"/>
    <property type="match status" value="1"/>
</dbReference>
<feature type="disulfide bond" evidence="9">
    <location>
        <begin position="627"/>
        <end position="632"/>
    </location>
</feature>
<dbReference type="EMBL" id="JAWZYT010000445">
    <property type="protein sequence ID" value="KAK4323391.1"/>
    <property type="molecule type" value="Genomic_DNA"/>
</dbReference>
<dbReference type="InterPro" id="IPR034027">
    <property type="entry name" value="Reprolysin_adamalysin"/>
</dbReference>
<evidence type="ECO:0000259" key="13">
    <source>
        <dbReference type="PROSITE" id="PS50214"/>
    </source>
</evidence>
<dbReference type="PROSITE" id="PS50214">
    <property type="entry name" value="DISINTEGRIN_2"/>
    <property type="match status" value="1"/>
</dbReference>
<feature type="binding site" evidence="9">
    <location>
        <position position="618"/>
    </location>
    <ligand>
        <name>Zn(2+)</name>
        <dbReference type="ChEBI" id="CHEBI:29105"/>
        <note>catalytic</note>
    </ligand>
</feature>
<evidence type="ECO:0000259" key="12">
    <source>
        <dbReference type="PROSITE" id="PS50026"/>
    </source>
</evidence>
<dbReference type="Pfam" id="PF08516">
    <property type="entry name" value="ADAM_CR"/>
    <property type="match status" value="1"/>
</dbReference>
<comment type="caution">
    <text evidence="15">The sequence shown here is derived from an EMBL/GenBank/DDBJ whole genome shotgun (WGS) entry which is preliminary data.</text>
</comment>
<keyword evidence="3 11" id="KW-1133">Transmembrane helix</keyword>
<evidence type="ECO:0000256" key="10">
    <source>
        <dbReference type="SAM" id="MobiDB-lite"/>
    </source>
</evidence>
<comment type="caution">
    <text evidence="8">Lacks conserved residue(s) required for the propagation of feature annotation.</text>
</comment>
<organism evidence="15 16">
    <name type="scientific">Petrolisthes manimaculis</name>
    <dbReference type="NCBI Taxonomy" id="1843537"/>
    <lineage>
        <taxon>Eukaryota</taxon>
        <taxon>Metazoa</taxon>
        <taxon>Ecdysozoa</taxon>
        <taxon>Arthropoda</taxon>
        <taxon>Crustacea</taxon>
        <taxon>Multicrustacea</taxon>
        <taxon>Malacostraca</taxon>
        <taxon>Eumalacostraca</taxon>
        <taxon>Eucarida</taxon>
        <taxon>Decapoda</taxon>
        <taxon>Pleocyemata</taxon>
        <taxon>Anomura</taxon>
        <taxon>Galatheoidea</taxon>
        <taxon>Porcellanidae</taxon>
        <taxon>Petrolisthes</taxon>
    </lineage>
</organism>
<evidence type="ECO:0000256" key="9">
    <source>
        <dbReference type="PROSITE-ProRule" id="PRU00276"/>
    </source>
</evidence>
<dbReference type="SMART" id="SM00608">
    <property type="entry name" value="ACR"/>
    <property type="match status" value="1"/>
</dbReference>
<dbReference type="GO" id="GO:0046872">
    <property type="term" value="F:metal ion binding"/>
    <property type="evidence" value="ECO:0007669"/>
    <property type="project" value="UniProtKB-KW"/>
</dbReference>
<gene>
    <name evidence="15" type="ORF">Pmani_005886</name>
</gene>
<evidence type="ECO:0000256" key="4">
    <source>
        <dbReference type="ARBA" id="ARBA00023049"/>
    </source>
</evidence>
<evidence type="ECO:0000256" key="8">
    <source>
        <dbReference type="PROSITE-ProRule" id="PRU00076"/>
    </source>
</evidence>
<feature type="compositionally biased region" description="Polar residues" evidence="10">
    <location>
        <begin position="1427"/>
        <end position="1441"/>
    </location>
</feature>
<dbReference type="FunFam" id="3.40.390.10:FF:000002">
    <property type="entry name" value="Disintegrin and metalloproteinase domain-containing protein 22"/>
    <property type="match status" value="1"/>
</dbReference>
<dbReference type="InterPro" id="IPR000742">
    <property type="entry name" value="EGF"/>
</dbReference>
<dbReference type="Gene3D" id="4.10.70.10">
    <property type="entry name" value="Disintegrin domain"/>
    <property type="match status" value="1"/>
</dbReference>
<dbReference type="Pfam" id="PF01421">
    <property type="entry name" value="Reprolysin"/>
    <property type="match status" value="1"/>
</dbReference>
<dbReference type="PROSITE" id="PS50026">
    <property type="entry name" value="EGF_3"/>
    <property type="match status" value="1"/>
</dbReference>
<feature type="domain" description="Peptidase M12B" evidence="14">
    <location>
        <begin position="471"/>
        <end position="672"/>
    </location>
</feature>
<dbReference type="Pfam" id="PF01562">
    <property type="entry name" value="Pep_M12B_propep"/>
    <property type="match status" value="1"/>
</dbReference>
<keyword evidence="5 11" id="KW-0472">Membrane</keyword>
<evidence type="ECO:0000313" key="16">
    <source>
        <dbReference type="Proteomes" id="UP001292094"/>
    </source>
</evidence>
<evidence type="ECO:0000256" key="3">
    <source>
        <dbReference type="ARBA" id="ARBA00022989"/>
    </source>
</evidence>
<feature type="compositionally biased region" description="Pro residues" evidence="10">
    <location>
        <begin position="1293"/>
        <end position="1306"/>
    </location>
</feature>
<feature type="disulfide bond" evidence="8">
    <location>
        <begin position="935"/>
        <end position="944"/>
    </location>
</feature>
<dbReference type="Gene3D" id="3.40.390.10">
    <property type="entry name" value="Collagenase (Catalytic Domain)"/>
    <property type="match status" value="1"/>
</dbReference>
<feature type="binding site" evidence="9">
    <location>
        <position position="608"/>
    </location>
    <ligand>
        <name>Zn(2+)</name>
        <dbReference type="ChEBI" id="CHEBI:29105"/>
        <note>catalytic</note>
    </ligand>
</feature>
<dbReference type="InterPro" id="IPR006586">
    <property type="entry name" value="ADAM_Cys-rich"/>
</dbReference>
<feature type="active site" evidence="9">
    <location>
        <position position="609"/>
    </location>
</feature>
<evidence type="ECO:0000259" key="14">
    <source>
        <dbReference type="PROSITE" id="PS50215"/>
    </source>
</evidence>
<dbReference type="GO" id="GO:0016020">
    <property type="term" value="C:membrane"/>
    <property type="evidence" value="ECO:0007669"/>
    <property type="project" value="UniProtKB-SubCell"/>
</dbReference>
<dbReference type="InterPro" id="IPR036436">
    <property type="entry name" value="Disintegrin_dom_sf"/>
</dbReference>
<evidence type="ECO:0000256" key="1">
    <source>
        <dbReference type="ARBA" id="ARBA00004167"/>
    </source>
</evidence>
<feature type="domain" description="Disintegrin" evidence="13">
    <location>
        <begin position="677"/>
        <end position="767"/>
    </location>
</feature>
<evidence type="ECO:0000256" key="2">
    <source>
        <dbReference type="ARBA" id="ARBA00022692"/>
    </source>
</evidence>
<keyword evidence="4" id="KW-0645">Protease</keyword>
<evidence type="ECO:0000256" key="7">
    <source>
        <dbReference type="PROSITE-ProRule" id="PRU00068"/>
    </source>
</evidence>
<dbReference type="PROSITE" id="PS50215">
    <property type="entry name" value="ADAM_MEPRO"/>
    <property type="match status" value="1"/>
</dbReference>
<dbReference type="InterPro" id="IPR001762">
    <property type="entry name" value="Disintegrin_dom"/>
</dbReference>
<dbReference type="GO" id="GO:0006509">
    <property type="term" value="P:membrane protein ectodomain proteolysis"/>
    <property type="evidence" value="ECO:0007669"/>
    <property type="project" value="TreeGrafter"/>
</dbReference>
<keyword evidence="8" id="KW-0245">EGF-like domain</keyword>
<accession>A0AAE1UK35</accession>
<reference evidence="15" key="1">
    <citation type="submission" date="2023-11" db="EMBL/GenBank/DDBJ databases">
        <title>Genome assemblies of two species of porcelain crab, Petrolisthes cinctipes and Petrolisthes manimaculis (Anomura: Porcellanidae).</title>
        <authorList>
            <person name="Angst P."/>
        </authorList>
    </citation>
    <scope>NUCLEOTIDE SEQUENCE</scope>
    <source>
        <strain evidence="15">PB745_02</strain>
        <tissue evidence="15">Gill</tissue>
    </source>
</reference>
<feature type="disulfide bond" evidence="8">
    <location>
        <begin position="917"/>
        <end position="927"/>
    </location>
</feature>
<keyword evidence="2 11" id="KW-0812">Transmembrane</keyword>
<feature type="domain" description="EGF-like" evidence="12">
    <location>
        <begin position="913"/>
        <end position="945"/>
    </location>
</feature>
<keyword evidence="4" id="KW-0378">Hydrolase</keyword>
<feature type="disulfide bond" evidence="7">
    <location>
        <begin position="739"/>
        <end position="759"/>
    </location>
</feature>
<keyword evidence="9" id="KW-0862">Zinc</keyword>
<dbReference type="InterPro" id="IPR001590">
    <property type="entry name" value="Peptidase_M12B"/>
</dbReference>
<proteinExistence type="predicted"/>
<dbReference type="InterPro" id="IPR024079">
    <property type="entry name" value="MetalloPept_cat_dom_sf"/>
</dbReference>
<feature type="region of interest" description="Disordered" evidence="10">
    <location>
        <begin position="1276"/>
        <end position="1325"/>
    </location>
</feature>
<protein>
    <submittedName>
        <fullName evidence="15">Uncharacterized protein</fullName>
    </submittedName>
</protein>
<dbReference type="SUPFAM" id="SSF57552">
    <property type="entry name" value="Blood coagulation inhibitor (disintegrin)"/>
    <property type="match status" value="1"/>
</dbReference>
<evidence type="ECO:0000256" key="11">
    <source>
        <dbReference type="SAM" id="Phobius"/>
    </source>
</evidence>
<dbReference type="InterPro" id="IPR002870">
    <property type="entry name" value="Peptidase_M12B_N"/>
</dbReference>
<dbReference type="PANTHER" id="PTHR11905">
    <property type="entry name" value="ADAM A DISINTEGRIN AND METALLOPROTEASE DOMAIN"/>
    <property type="match status" value="1"/>
</dbReference>
<comment type="subcellular location">
    <subcellularLocation>
        <location evidence="1">Membrane</location>
        <topology evidence="1">Single-pass membrane protein</topology>
    </subcellularLocation>
</comment>
<keyword evidence="16" id="KW-1185">Reference proteome</keyword>
<evidence type="ECO:0000256" key="5">
    <source>
        <dbReference type="ARBA" id="ARBA00023136"/>
    </source>
</evidence>
<dbReference type="PANTHER" id="PTHR11905:SF159">
    <property type="entry name" value="ADAM METALLOPROTEASE"/>
    <property type="match status" value="1"/>
</dbReference>
<evidence type="ECO:0000256" key="6">
    <source>
        <dbReference type="ARBA" id="ARBA00023157"/>
    </source>
</evidence>
<keyword evidence="6 8" id="KW-1015">Disulfide bond</keyword>
<feature type="region of interest" description="Disordered" evidence="10">
    <location>
        <begin position="1344"/>
        <end position="1464"/>
    </location>
</feature>
<sequence length="1464" mass="161831">MVPVSALSARSLTRYHVDNASTEVSSDSGGPLQAIRHSLVLLSASLSTQLHRPSLHTHAFVVIVIVFDKCNSLAVAVLWPSECVYKVTNLARLPNNNIMAIGTWHPWTANIIQLLLPLLAVSALQSPEPRTGVVEDDTSLKFTSTETNIVPITRMIRMRGGDERRTVGITHNNITNSVFITTPNDRALEYTNAVQNELQLLGPSDASRTQTPESDQSDVKISVIGQMDLNRTNTVREDYSGTVTDTSFKQITPAGTHAVTKPKFENVDDGEAKMEFNDEGWASEPVNMTTIPIISSHHYHHHHHHHIISTSQTTVDEKQMNLTLEFEVLGRRLVLVLHPTSDLIAEDYNEEEHDRKQADEGRTCEYQGEVRSYTGSWAALSICRGFRGMMVVGGQQLLVTPLPGTNTLMQPHRILSAHLVSQPGHCGVKSGLMGSGADNHTHTYQHKTSHRERREVEVLQGSELWVLKTTRFVELVLVADNSYYRRHGANTRARCRAIINIVNAMYRPLGVVVVLSNLVVWKERDEVQVLPNFKQSLSNLKDYRENQLERNLELQKESDNTILLTNVDFDGQTVGYATVAGMCSHRDSVGVVQDNREEVGVVAQTLAHEMGHNLGMNHDQDSTGCQCPHSACVMSNISSHKYDHEASWSSCSKQSLITNIQTSKFDCLKNVPSRAVHLSCGDGIVDVKGGEECDCGPPEFCDNPCCNAHTCQLVVNATCASGSCCNTKTCKLLLQGEVCRPERTECDLPEFCSGDSEFCNPDVSKANGEICKTGKVEGHCYQGECQSHEQRCQQVWGPGAKVAQSVCYDLNHNQGDNTSNCGFTNNARNYFSRCSENDKLCGTLHCETSRFTQTKLSTHVDFHMGYWERRGHICRYIIAKHDLPDSFWLTPNGAVCGEGKMCVNQHCVDVTPPEGDCSSGCSGRGVCNSRGHCHCDPGFQPPDCTSQGYGGSIDSNPSGRKPRIDPLMDAVLYLCFIIGALLLLLCCLWSCLRSWWEADGRSHTLPCCVTCLDSCCCPIMNKLNNWICSVMCTIKKHQPRKQPESRIRKDEKMMGQADIQFIQEPLTKNNGLQTHEGETPDRPTYLQSVSVDSGCVLDEEENTTTTNTRPTYTTQMSLTSLIHTFRAYRYQSRKGAPKSDHSSSKRFKSQRSLPHGVPSREKSSSWRRFSSKKNVPLSRIILDRNVGSAQSTQDVKHRENMQTTYTHSVSFDATQSSRGEGPPYLPTPRKISAPILPPANTNFASNSNSVSSQRNIIMKPHENDSLEKDNCMKSKTALQPSQKLRISPVRVAPIPPSDQSPSPTPKPAIHTPFRGSDSSSSISILPGRLKNNEKNIIRPNHVRKQEEFTPSPISRPSNTGPVMPPGYESCDGKSKKKPIMPPHLVHQKTSEKKPMMPPVKGSQCLPSASSSMARKGLPTPPKPPNARNIQSSIVTQPSSATAVPAVSDKGRSVKDLAGKFEGKT</sequence>
<evidence type="ECO:0000313" key="15">
    <source>
        <dbReference type="EMBL" id="KAK4323391.1"/>
    </source>
</evidence>
<dbReference type="SUPFAM" id="SSF55486">
    <property type="entry name" value="Metalloproteases ('zincins'), catalytic domain"/>
    <property type="match status" value="1"/>
</dbReference>
<feature type="region of interest" description="Disordered" evidence="10">
    <location>
        <begin position="1131"/>
        <end position="1170"/>
    </location>
</feature>
<dbReference type="Pfam" id="PF00200">
    <property type="entry name" value="Disintegrin"/>
    <property type="match status" value="1"/>
</dbReference>
<keyword evidence="4" id="KW-0482">Metalloprotease</keyword>
<feature type="compositionally biased region" description="Basic and acidic residues" evidence="10">
    <location>
        <begin position="1448"/>
        <end position="1464"/>
    </location>
</feature>
<feature type="compositionally biased region" description="Polar residues" evidence="10">
    <location>
        <begin position="1351"/>
        <end position="1360"/>
    </location>
</feature>
<dbReference type="GO" id="GO:0004222">
    <property type="term" value="F:metalloendopeptidase activity"/>
    <property type="evidence" value="ECO:0007669"/>
    <property type="project" value="InterPro"/>
</dbReference>
<dbReference type="Proteomes" id="UP001292094">
    <property type="component" value="Unassembled WGS sequence"/>
</dbReference>
<name>A0AAE1UK35_9EUCA</name>
<keyword evidence="9" id="KW-0479">Metal-binding</keyword>
<feature type="binding site" evidence="9">
    <location>
        <position position="612"/>
    </location>
    <ligand>
        <name>Zn(2+)</name>
        <dbReference type="ChEBI" id="CHEBI:29105"/>
        <note>catalytic</note>
    </ligand>
</feature>
<feature type="transmembrane region" description="Helical" evidence="11">
    <location>
        <begin position="970"/>
        <end position="992"/>
    </location>
</feature>